<organism evidence="1 2">
    <name type="scientific">Pinibacter aurantiacus</name>
    <dbReference type="NCBI Taxonomy" id="2851599"/>
    <lineage>
        <taxon>Bacteria</taxon>
        <taxon>Pseudomonadati</taxon>
        <taxon>Bacteroidota</taxon>
        <taxon>Chitinophagia</taxon>
        <taxon>Chitinophagales</taxon>
        <taxon>Chitinophagaceae</taxon>
        <taxon>Pinibacter</taxon>
    </lineage>
</organism>
<name>A0A9E2W8N5_9BACT</name>
<comment type="caution">
    <text evidence="1">The sequence shown here is derived from an EMBL/GenBank/DDBJ whole genome shotgun (WGS) entry which is preliminary data.</text>
</comment>
<accession>A0A9E2W8N5</accession>
<proteinExistence type="predicted"/>
<dbReference type="Proteomes" id="UP000812270">
    <property type="component" value="Unassembled WGS sequence"/>
</dbReference>
<evidence type="ECO:0000313" key="1">
    <source>
        <dbReference type="EMBL" id="MBV4358786.1"/>
    </source>
</evidence>
<keyword evidence="2" id="KW-1185">Reference proteome</keyword>
<dbReference type="RefSeq" id="WP_217792506.1">
    <property type="nucleotide sequence ID" value="NZ_JAHSPG010000013.1"/>
</dbReference>
<gene>
    <name evidence="1" type="ORF">KTO63_16595</name>
</gene>
<protein>
    <submittedName>
        <fullName evidence="1">Uncharacterized protein</fullName>
    </submittedName>
</protein>
<dbReference type="AlphaFoldDB" id="A0A9E2W8N5"/>
<evidence type="ECO:0000313" key="2">
    <source>
        <dbReference type="Proteomes" id="UP000812270"/>
    </source>
</evidence>
<sequence>MQKTNAEILHHFYSLLLEMNFHESEEDPPTAEEIADSFIQKHLRQVKLKIARNRAELKRTLYQSILQEIDRLRKISANELKKILTPQEALQLQPLFSKFESMTLNDKESIAEDQELLQLITALKDKLNKTDRND</sequence>
<reference evidence="1" key="1">
    <citation type="submission" date="2021-06" db="EMBL/GenBank/DDBJ databases">
        <authorList>
            <person name="Huq M.A."/>
        </authorList>
    </citation>
    <scope>NUCLEOTIDE SEQUENCE</scope>
    <source>
        <strain evidence="1">MAH-26</strain>
    </source>
</reference>
<dbReference type="EMBL" id="JAHSPG010000013">
    <property type="protein sequence ID" value="MBV4358786.1"/>
    <property type="molecule type" value="Genomic_DNA"/>
</dbReference>